<feature type="region of interest" description="Disordered" evidence="1">
    <location>
        <begin position="333"/>
        <end position="372"/>
    </location>
</feature>
<name>A0A4Q9P7L4_9APHY</name>
<evidence type="ECO:0000313" key="2">
    <source>
        <dbReference type="EMBL" id="TBU61271.1"/>
    </source>
</evidence>
<dbReference type="EMBL" id="ML145099">
    <property type="protein sequence ID" value="TBU61271.1"/>
    <property type="molecule type" value="Genomic_DNA"/>
</dbReference>
<organism evidence="2 3">
    <name type="scientific">Dichomitus squalens</name>
    <dbReference type="NCBI Taxonomy" id="114155"/>
    <lineage>
        <taxon>Eukaryota</taxon>
        <taxon>Fungi</taxon>
        <taxon>Dikarya</taxon>
        <taxon>Basidiomycota</taxon>
        <taxon>Agaricomycotina</taxon>
        <taxon>Agaricomycetes</taxon>
        <taxon>Polyporales</taxon>
        <taxon>Polyporaceae</taxon>
        <taxon>Dichomitus</taxon>
    </lineage>
</organism>
<accession>A0A4Q9P7L4</accession>
<evidence type="ECO:0000256" key="1">
    <source>
        <dbReference type="SAM" id="MobiDB-lite"/>
    </source>
</evidence>
<feature type="region of interest" description="Disordered" evidence="1">
    <location>
        <begin position="178"/>
        <end position="198"/>
    </location>
</feature>
<protein>
    <submittedName>
        <fullName evidence="2">Uncharacterized protein</fullName>
    </submittedName>
</protein>
<reference evidence="2 3" key="1">
    <citation type="submission" date="2019-01" db="EMBL/GenBank/DDBJ databases">
        <title>Draft genome sequences of three monokaryotic isolates of the white-rot basidiomycete fungus Dichomitus squalens.</title>
        <authorList>
            <consortium name="DOE Joint Genome Institute"/>
            <person name="Lopez S.C."/>
            <person name="Andreopoulos B."/>
            <person name="Pangilinan J."/>
            <person name="Lipzen A."/>
            <person name="Riley R."/>
            <person name="Ahrendt S."/>
            <person name="Ng V."/>
            <person name="Barry K."/>
            <person name="Daum C."/>
            <person name="Grigoriev I.V."/>
            <person name="Hilden K.S."/>
            <person name="Makela M.R."/>
            <person name="de Vries R.P."/>
        </authorList>
    </citation>
    <scope>NUCLEOTIDE SEQUENCE [LARGE SCALE GENOMIC DNA]</scope>
    <source>
        <strain evidence="2 3">CBS 464.89</strain>
    </source>
</reference>
<keyword evidence="3" id="KW-1185">Reference proteome</keyword>
<feature type="compositionally biased region" description="Basic and acidic residues" evidence="1">
    <location>
        <begin position="356"/>
        <end position="372"/>
    </location>
</feature>
<gene>
    <name evidence="2" type="ORF">BD310DRAFT_921093</name>
</gene>
<dbReference type="Proteomes" id="UP000292082">
    <property type="component" value="Unassembled WGS sequence"/>
</dbReference>
<proteinExistence type="predicted"/>
<dbReference type="AlphaFoldDB" id="A0A4Q9P7L4"/>
<feature type="region of interest" description="Disordered" evidence="1">
    <location>
        <begin position="1"/>
        <end position="52"/>
    </location>
</feature>
<sequence>MLNIEVSQPQQIYTKPLSQASQDSEGPVWTTLASNSTSDEEDVPDSTATTPEPAECQVVSQPLTTYAIWTQKHLIAPGSNQQPHNMSKSLQTNHGSISNLKRKAAAALDAQVCPLPEPLAKKTRLTPTLQTGSAQLKANPPTHPLLPTFSSQHTFNTSHTAPTLTDTILPAPCSEVHATSTGLNRRPRKTVTPNNATSSTTDWALVDSALQTRIATAHILSSYARSPPGCKPDGMSLRDEGWAHVPVARLADLGKGSKGKGRAQSGWTAPRWSNVGEFKARLDMMYGHGDINRGLGRGPRNVQTTFAEAVESSIAPDDIAVVGRSDQGAIRGSALTENDDSSELSLESSQGVLRRARLENSSPERDDRASRR</sequence>
<evidence type="ECO:0000313" key="3">
    <source>
        <dbReference type="Proteomes" id="UP000292082"/>
    </source>
</evidence>
<feature type="compositionally biased region" description="Polar residues" evidence="1">
    <location>
        <begin position="1"/>
        <end position="24"/>
    </location>
</feature>